<dbReference type="Proteomes" id="UP001582793">
    <property type="component" value="Unassembled WGS sequence"/>
</dbReference>
<dbReference type="PROSITE" id="PS51257">
    <property type="entry name" value="PROKAR_LIPOPROTEIN"/>
    <property type="match status" value="1"/>
</dbReference>
<evidence type="ECO:0000313" key="2">
    <source>
        <dbReference type="EMBL" id="MFB6391865.1"/>
    </source>
</evidence>
<dbReference type="EMBL" id="JBCGDC010000003">
    <property type="protein sequence ID" value="MFB6391865.1"/>
    <property type="molecule type" value="Genomic_DNA"/>
</dbReference>
<evidence type="ECO:0000313" key="3">
    <source>
        <dbReference type="Proteomes" id="UP001582793"/>
    </source>
</evidence>
<dbReference type="RefSeq" id="WP_375732780.1">
    <property type="nucleotide sequence ID" value="NZ_JBCGDC010000003.1"/>
</dbReference>
<evidence type="ECO:0000256" key="1">
    <source>
        <dbReference type="SAM" id="SignalP"/>
    </source>
</evidence>
<keyword evidence="3" id="KW-1185">Reference proteome</keyword>
<evidence type="ECO:0008006" key="4">
    <source>
        <dbReference type="Google" id="ProtNLM"/>
    </source>
</evidence>
<feature type="chain" id="PRO_5047459136" description="Lipoprotein" evidence="1">
    <location>
        <begin position="29"/>
        <end position="344"/>
    </location>
</feature>
<feature type="signal peptide" evidence="1">
    <location>
        <begin position="1"/>
        <end position="28"/>
    </location>
</feature>
<name>A0ABV5CIN4_9ACTN</name>
<accession>A0ABV5CIN4</accession>
<keyword evidence="1" id="KW-0732">Signal</keyword>
<reference evidence="2 3" key="1">
    <citation type="submission" date="2024-04" db="EMBL/GenBank/DDBJ databases">
        <title>Polymorphospora sp. isolated from Baiyangdian Lake in Xiong'an New Area.</title>
        <authorList>
            <person name="Zhang X."/>
            <person name="Liu J."/>
        </authorList>
    </citation>
    <scope>NUCLEOTIDE SEQUENCE [LARGE SCALE GENOMIC DNA]</scope>
    <source>
        <strain evidence="2 3">2-325</strain>
    </source>
</reference>
<gene>
    <name evidence="2" type="ORF">AAFH96_01935</name>
</gene>
<sequence>MGRRAGGPVSALITVAVTAVLALSGCSADPTPVEAVTALAEQTHSGQLRLVTVRQATADGAAEVVFALGDDPDAAVVVNVGAAPDSTVDEEDLRTAVRAARERADRYRTLVAAFRRCGYALVAVHEIGQPSHEVVWIAADDAGPVDRTPLRLQPCREDWRFPHQDAAPGVNLVDASVLAGLATPDPELPPVLRVTERHLDAALKETFHHTVEVWPAAATTPPAHAGRVRPVWPAKEWQTIAQTLRAWIDEWLDESGVAHVSGLEVYEQRWLIPGTSREMRYYEAVCTERETSWRCVGPMVGVAAVTVDLDDLSVSAPRLITGIRQWRDIPANRPLEPELAAAVE</sequence>
<protein>
    <recommendedName>
        <fullName evidence="4">Lipoprotein</fullName>
    </recommendedName>
</protein>
<comment type="caution">
    <text evidence="2">The sequence shown here is derived from an EMBL/GenBank/DDBJ whole genome shotgun (WGS) entry which is preliminary data.</text>
</comment>
<organism evidence="2 3">
    <name type="scientific">Polymorphospora lycopeni</name>
    <dbReference type="NCBI Taxonomy" id="3140240"/>
    <lineage>
        <taxon>Bacteria</taxon>
        <taxon>Bacillati</taxon>
        <taxon>Actinomycetota</taxon>
        <taxon>Actinomycetes</taxon>
        <taxon>Micromonosporales</taxon>
        <taxon>Micromonosporaceae</taxon>
        <taxon>Polymorphospora</taxon>
    </lineage>
</organism>
<proteinExistence type="predicted"/>